<feature type="compositionally biased region" description="Basic and acidic residues" evidence="2">
    <location>
        <begin position="178"/>
        <end position="188"/>
    </location>
</feature>
<dbReference type="EMBL" id="RRYP01014007">
    <property type="protein sequence ID" value="TNV76207.1"/>
    <property type="molecule type" value="Genomic_DNA"/>
</dbReference>
<dbReference type="InterPro" id="IPR005225">
    <property type="entry name" value="Small_GTP-bd"/>
</dbReference>
<proteinExistence type="predicted"/>
<evidence type="ECO:0000313" key="4">
    <source>
        <dbReference type="Proteomes" id="UP000785679"/>
    </source>
</evidence>
<dbReference type="InterPro" id="IPR001806">
    <property type="entry name" value="Small_GTPase"/>
</dbReference>
<dbReference type="PRINTS" id="PR00449">
    <property type="entry name" value="RASTRNSFRMNG"/>
</dbReference>
<dbReference type="SMART" id="SM00176">
    <property type="entry name" value="RAN"/>
    <property type="match status" value="1"/>
</dbReference>
<dbReference type="SMART" id="SM00174">
    <property type="entry name" value="RHO"/>
    <property type="match status" value="1"/>
</dbReference>
<comment type="caution">
    <text evidence="3">The sequence shown here is derived from an EMBL/GenBank/DDBJ whole genome shotgun (WGS) entry which is preliminary data.</text>
</comment>
<evidence type="ECO:0000256" key="2">
    <source>
        <dbReference type="SAM" id="MobiDB-lite"/>
    </source>
</evidence>
<feature type="region of interest" description="Disordered" evidence="2">
    <location>
        <begin position="171"/>
        <end position="205"/>
    </location>
</feature>
<dbReference type="GO" id="GO:0003924">
    <property type="term" value="F:GTPase activity"/>
    <property type="evidence" value="ECO:0007669"/>
    <property type="project" value="InterPro"/>
</dbReference>
<dbReference type="OrthoDB" id="63533at2759"/>
<dbReference type="NCBIfam" id="TIGR00231">
    <property type="entry name" value="small_GTP"/>
    <property type="match status" value="1"/>
</dbReference>
<dbReference type="PROSITE" id="PS51421">
    <property type="entry name" value="RAS"/>
    <property type="match status" value="1"/>
</dbReference>
<dbReference type="PROSITE" id="PS51420">
    <property type="entry name" value="RHO"/>
    <property type="match status" value="1"/>
</dbReference>
<gene>
    <name evidence="3" type="ORF">FGO68_gene15633</name>
</gene>
<dbReference type="PROSITE" id="PS51419">
    <property type="entry name" value="RAB"/>
    <property type="match status" value="1"/>
</dbReference>
<dbReference type="FunFam" id="3.40.50.300:FF:000823">
    <property type="entry name" value="Small GTPase RAB, putative"/>
    <property type="match status" value="1"/>
</dbReference>
<dbReference type="Proteomes" id="UP000785679">
    <property type="component" value="Unassembled WGS sequence"/>
</dbReference>
<dbReference type="Pfam" id="PF00071">
    <property type="entry name" value="Ras"/>
    <property type="match status" value="1"/>
</dbReference>
<dbReference type="GO" id="GO:0005525">
    <property type="term" value="F:GTP binding"/>
    <property type="evidence" value="ECO:0007669"/>
    <property type="project" value="InterPro"/>
</dbReference>
<dbReference type="SMART" id="SM00173">
    <property type="entry name" value="RAS"/>
    <property type="match status" value="1"/>
</dbReference>
<dbReference type="Gene3D" id="3.40.50.300">
    <property type="entry name" value="P-loop containing nucleotide triphosphate hydrolases"/>
    <property type="match status" value="1"/>
</dbReference>
<accession>A0A8J8NIQ2</accession>
<dbReference type="PANTHER" id="PTHR47978">
    <property type="match status" value="1"/>
</dbReference>
<reference evidence="3" key="1">
    <citation type="submission" date="2019-06" db="EMBL/GenBank/DDBJ databases">
        <authorList>
            <person name="Zheng W."/>
        </authorList>
    </citation>
    <scope>NUCLEOTIDE SEQUENCE</scope>
    <source>
        <strain evidence="3">QDHG01</strain>
    </source>
</reference>
<evidence type="ECO:0000256" key="1">
    <source>
        <dbReference type="ARBA" id="ARBA00022741"/>
    </source>
</evidence>
<dbReference type="SMART" id="SM00175">
    <property type="entry name" value="RAB"/>
    <property type="match status" value="1"/>
</dbReference>
<protein>
    <submittedName>
        <fullName evidence="3">Uncharacterized protein</fullName>
    </submittedName>
</protein>
<name>A0A8J8NIQ2_HALGN</name>
<organism evidence="3 4">
    <name type="scientific">Halteria grandinella</name>
    <dbReference type="NCBI Taxonomy" id="5974"/>
    <lineage>
        <taxon>Eukaryota</taxon>
        <taxon>Sar</taxon>
        <taxon>Alveolata</taxon>
        <taxon>Ciliophora</taxon>
        <taxon>Intramacronucleata</taxon>
        <taxon>Spirotrichea</taxon>
        <taxon>Stichotrichia</taxon>
        <taxon>Sporadotrichida</taxon>
        <taxon>Halteriidae</taxon>
        <taxon>Halteria</taxon>
    </lineage>
</organism>
<dbReference type="AlphaFoldDB" id="A0A8J8NIQ2"/>
<dbReference type="SUPFAM" id="SSF52540">
    <property type="entry name" value="P-loop containing nucleoside triphosphate hydrolases"/>
    <property type="match status" value="1"/>
</dbReference>
<evidence type="ECO:0000313" key="3">
    <source>
        <dbReference type="EMBL" id="TNV76207.1"/>
    </source>
</evidence>
<keyword evidence="4" id="KW-1185">Reference proteome</keyword>
<sequence>MGKTVCSHKIVILGDMGVGKTCLSIRYSYGKFSSTHEATIGGCFLTKDEELDDHVVKYEIWDTAGQERYHSLAQMYYKNAIAACVVFDVTNRESFEKCQQWVSELHEKALPEILITIVGNKIDLDGHQVTREEAEGYCKKLNLQYYEVSAKQNIGVDKVFREIAKRLPAESTNRKKNTLKEKKKDQDTKTGGAGGAAGAGQCTSC</sequence>
<keyword evidence="1" id="KW-0547">Nucleotide-binding</keyword>
<dbReference type="InterPro" id="IPR027417">
    <property type="entry name" value="P-loop_NTPase"/>
</dbReference>